<evidence type="ECO:0000313" key="3">
    <source>
        <dbReference type="Proteomes" id="UP000179807"/>
    </source>
</evidence>
<organism evidence="2 3">
    <name type="scientific">Tritrichomonas foetus</name>
    <dbReference type="NCBI Taxonomy" id="1144522"/>
    <lineage>
        <taxon>Eukaryota</taxon>
        <taxon>Metamonada</taxon>
        <taxon>Parabasalia</taxon>
        <taxon>Tritrichomonadida</taxon>
        <taxon>Tritrichomonadidae</taxon>
        <taxon>Tritrichomonas</taxon>
    </lineage>
</organism>
<dbReference type="VEuPathDB" id="TrichDB:TRFO_32826"/>
<sequence>MNKIASFQISISIEFGSQKLQFLRNDLFSKRKSNFDSSSPQVPKAMTEDLDDSDYTSNHECDQFLTKKRNKLRKAKFVNEPDLIMTTANFNMLSQLMSQNGGLHNSISSVDPETMNSFHHNLNNANIKLTSLSNTNNLNSMQNINQQYTQQQYHLYNHPSDCSINYINNSQSMNAFVNRNNVHHSMSMNDGQISVNDPIHQAPQNFHQSNISANGIDHNNHTFHHPNQFKMPQHEAFTNNSNNSDFSINMPHEHNLYNRPIKNSNTSKTEKISSHDSQPDFQQNQSSASEEEEIKLIFMLNGQPKLETFNEGSVPQEFDIISRSAPKRNS</sequence>
<dbReference type="EMBL" id="MLAK01000953">
    <property type="protein sequence ID" value="OHT00468.1"/>
    <property type="molecule type" value="Genomic_DNA"/>
</dbReference>
<feature type="region of interest" description="Disordered" evidence="1">
    <location>
        <begin position="307"/>
        <end position="330"/>
    </location>
</feature>
<feature type="region of interest" description="Disordered" evidence="1">
    <location>
        <begin position="251"/>
        <end position="292"/>
    </location>
</feature>
<protein>
    <submittedName>
        <fullName evidence="2">Uncharacterized protein</fullName>
    </submittedName>
</protein>
<gene>
    <name evidence="2" type="ORF">TRFO_32826</name>
</gene>
<dbReference type="AlphaFoldDB" id="A0A1J4JSG4"/>
<comment type="caution">
    <text evidence="2">The sequence shown here is derived from an EMBL/GenBank/DDBJ whole genome shotgun (WGS) entry which is preliminary data.</text>
</comment>
<feature type="compositionally biased region" description="Basic and acidic residues" evidence="1">
    <location>
        <begin position="268"/>
        <end position="278"/>
    </location>
</feature>
<feature type="region of interest" description="Disordered" evidence="1">
    <location>
        <begin position="33"/>
        <end position="54"/>
    </location>
</feature>
<dbReference type="Proteomes" id="UP000179807">
    <property type="component" value="Unassembled WGS sequence"/>
</dbReference>
<evidence type="ECO:0000313" key="2">
    <source>
        <dbReference type="EMBL" id="OHT00468.1"/>
    </source>
</evidence>
<evidence type="ECO:0000256" key="1">
    <source>
        <dbReference type="SAM" id="MobiDB-lite"/>
    </source>
</evidence>
<dbReference type="GeneID" id="94843414"/>
<name>A0A1J4JSG4_9EUKA</name>
<dbReference type="RefSeq" id="XP_068353604.1">
    <property type="nucleotide sequence ID" value="XM_068508710.1"/>
</dbReference>
<keyword evidence="3" id="KW-1185">Reference proteome</keyword>
<reference evidence="2" key="1">
    <citation type="submission" date="2016-10" db="EMBL/GenBank/DDBJ databases">
        <authorList>
            <person name="Benchimol M."/>
            <person name="Almeida L.G."/>
            <person name="Vasconcelos A.T."/>
            <person name="Perreira-Neves A."/>
            <person name="Rosa I.A."/>
            <person name="Tasca T."/>
            <person name="Bogo M.R."/>
            <person name="de Souza W."/>
        </authorList>
    </citation>
    <scope>NUCLEOTIDE SEQUENCE [LARGE SCALE GENOMIC DNA]</scope>
    <source>
        <strain evidence="2">K</strain>
    </source>
</reference>
<proteinExistence type="predicted"/>
<accession>A0A1J4JSG4</accession>